<reference evidence="1" key="2">
    <citation type="submission" date="2020-09" db="EMBL/GenBank/DDBJ databases">
        <authorList>
            <person name="Kikuchi T."/>
        </authorList>
    </citation>
    <scope>NUCLEOTIDE SEQUENCE</scope>
    <source>
        <strain evidence="1">Ka4C1</strain>
    </source>
</reference>
<dbReference type="WBParaSite" id="BXY_1628800.1">
    <property type="protein sequence ID" value="BXY_1628800.1"/>
    <property type="gene ID" value="BXY_1628800"/>
</dbReference>
<evidence type="ECO:0000313" key="1">
    <source>
        <dbReference type="EMBL" id="CAD5221530.1"/>
    </source>
</evidence>
<dbReference type="AlphaFoldDB" id="A0A1I7STB8"/>
<organism evidence="2 4">
    <name type="scientific">Bursaphelenchus xylophilus</name>
    <name type="common">Pinewood nematode worm</name>
    <name type="synonym">Aphelenchoides xylophilus</name>
    <dbReference type="NCBI Taxonomy" id="6326"/>
    <lineage>
        <taxon>Eukaryota</taxon>
        <taxon>Metazoa</taxon>
        <taxon>Ecdysozoa</taxon>
        <taxon>Nematoda</taxon>
        <taxon>Chromadorea</taxon>
        <taxon>Rhabditida</taxon>
        <taxon>Tylenchina</taxon>
        <taxon>Tylenchomorpha</taxon>
        <taxon>Aphelenchoidea</taxon>
        <taxon>Aphelenchoididae</taxon>
        <taxon>Bursaphelenchus</taxon>
    </lineage>
</organism>
<evidence type="ECO:0000313" key="3">
    <source>
        <dbReference type="Proteomes" id="UP000659654"/>
    </source>
</evidence>
<sequence length="177" mass="21403">MPLANKSSVIQKEQLRFEVNLSLPAVFLVMSNLQKSKSVAYIKVENAPLTVFKSDSTSDVRPPIERRYYSKTSPDYPVNYFLGQMQVDDHWFDAYRKFVPMENRRMFPRRYYSYGDYIPSYPFYWSYPDTYFNRYKKYFGKPITPFPNYSQRYGDSYYRPEVRSSYYSPYRSWVMSL</sequence>
<gene>
    <name evidence="1" type="ORF">BXYJ_LOCUS6724</name>
</gene>
<dbReference type="Proteomes" id="UP000582659">
    <property type="component" value="Unassembled WGS sequence"/>
</dbReference>
<evidence type="ECO:0000313" key="4">
    <source>
        <dbReference type="WBParaSite" id="BXY_1628800.1"/>
    </source>
</evidence>
<protein>
    <submittedName>
        <fullName evidence="1">(pine wood nematode) hypothetical protein</fullName>
    </submittedName>
</protein>
<reference evidence="4" key="1">
    <citation type="submission" date="2016-11" db="UniProtKB">
        <authorList>
            <consortium name="WormBaseParasite"/>
        </authorList>
    </citation>
    <scope>IDENTIFICATION</scope>
</reference>
<keyword evidence="3" id="KW-1185">Reference proteome</keyword>
<dbReference type="EMBL" id="CAJFDI010000003">
    <property type="protein sequence ID" value="CAD5221530.1"/>
    <property type="molecule type" value="Genomic_DNA"/>
</dbReference>
<dbReference type="Proteomes" id="UP000659654">
    <property type="component" value="Unassembled WGS sequence"/>
</dbReference>
<dbReference type="OrthoDB" id="10297133at2759"/>
<evidence type="ECO:0000313" key="2">
    <source>
        <dbReference type="Proteomes" id="UP000095284"/>
    </source>
</evidence>
<dbReference type="Proteomes" id="UP000095284">
    <property type="component" value="Unplaced"/>
</dbReference>
<proteinExistence type="predicted"/>
<name>A0A1I7STB8_BURXY</name>
<accession>A0A1I7STB8</accession>
<dbReference type="EMBL" id="CAJFCV020000003">
    <property type="protein sequence ID" value="CAG9108585.1"/>
    <property type="molecule type" value="Genomic_DNA"/>
</dbReference>